<dbReference type="AlphaFoldDB" id="A0A075B1S4"/>
<evidence type="ECO:0000256" key="1">
    <source>
        <dbReference type="ARBA" id="ARBA00022468"/>
    </source>
</evidence>
<evidence type="ECO:0000313" key="4">
    <source>
        <dbReference type="Proteomes" id="UP000030755"/>
    </source>
</evidence>
<dbReference type="STRING" id="988480.A0A075B1S4"/>
<dbReference type="HOGENOM" id="CLU_283009_0_0_1"/>
<dbReference type="PROSITE" id="PS50085">
    <property type="entry name" value="RAPGAP"/>
    <property type="match status" value="1"/>
</dbReference>
<keyword evidence="4" id="KW-1185">Reference proteome</keyword>
<evidence type="ECO:0000259" key="2">
    <source>
        <dbReference type="PROSITE" id="PS50085"/>
    </source>
</evidence>
<dbReference type="EMBL" id="KE560903">
    <property type="protein sequence ID" value="EPZ34921.1"/>
    <property type="molecule type" value="Genomic_DNA"/>
</dbReference>
<name>A0A075B1S4_ROZAC</name>
<protein>
    <recommendedName>
        <fullName evidence="2">Rap-GAP domain-containing protein</fullName>
    </recommendedName>
</protein>
<dbReference type="Pfam" id="PF20412">
    <property type="entry name" value="RALGAPB_N"/>
    <property type="match status" value="1"/>
</dbReference>
<dbReference type="PANTHER" id="PTHR21344">
    <property type="entry name" value="RAL GTPASE-ACTIVATING PROTEIN SUBUNIT BETA"/>
    <property type="match status" value="1"/>
</dbReference>
<organism evidence="3 4">
    <name type="scientific">Rozella allomycis (strain CSF55)</name>
    <dbReference type="NCBI Taxonomy" id="988480"/>
    <lineage>
        <taxon>Eukaryota</taxon>
        <taxon>Fungi</taxon>
        <taxon>Fungi incertae sedis</taxon>
        <taxon>Cryptomycota</taxon>
        <taxon>Cryptomycota incertae sedis</taxon>
        <taxon>Rozella</taxon>
    </lineage>
</organism>
<dbReference type="Proteomes" id="UP000030755">
    <property type="component" value="Unassembled WGS sequence"/>
</dbReference>
<proteinExistence type="predicted"/>
<dbReference type="SUPFAM" id="SSF111347">
    <property type="entry name" value="Rap/Ran-GAP"/>
    <property type="match status" value="1"/>
</dbReference>
<dbReference type="InterPro" id="IPR035974">
    <property type="entry name" value="Rap/Ran-GAP_sf"/>
</dbReference>
<dbReference type="InterPro" id="IPR046859">
    <property type="entry name" value="RGPA/RALGAPB_N"/>
</dbReference>
<reference evidence="3 4" key="1">
    <citation type="journal article" date="2013" name="Curr. Biol.">
        <title>Shared signatures of parasitism and phylogenomics unite Cryptomycota and microsporidia.</title>
        <authorList>
            <person name="James T.Y."/>
            <person name="Pelin A."/>
            <person name="Bonen L."/>
            <person name="Ahrendt S."/>
            <person name="Sain D."/>
            <person name="Corradi N."/>
            <person name="Stajich J.E."/>
        </authorList>
    </citation>
    <scope>NUCLEOTIDE SEQUENCE [LARGE SCALE GENOMIC DNA]</scope>
    <source>
        <strain evidence="3 4">CSF55</strain>
    </source>
</reference>
<dbReference type="Gene3D" id="3.40.50.11210">
    <property type="entry name" value="Rap/Ran-GAP"/>
    <property type="match status" value="1"/>
</dbReference>
<evidence type="ECO:0000313" key="3">
    <source>
        <dbReference type="EMBL" id="EPZ34921.1"/>
    </source>
</evidence>
<sequence>MCAYKDSNILGRFPLHLKRALIEPVSSYLVLADYAILTSPSHVNWCLEVLGQGMTLPIDDFSVINQCIHVYSVWLLEPLKRPGPLMGNPLPFYQKMIKQLSLVFQVRGADESKSSINKHIDLCRNTLKLYLNVVRSVGREFDVETWHVMLKVLLGVNDYLLKENMSPSLNMADELSENLLWVLFEGWLRGNVSDVGMWNLFKTLFAKWIHRQQSIVYWQAFSYALMKRAIRALYGPSEGDENVHVNLESNYFVLDLKPEMSFYVFQKIFYLLPSVSVLNGSNFKLAIQGIGKIVDSLHQVGKLSTATPPDGNTIVSLVGHWLFAGIVKPGSESEDGRSEAIAILCKIFTRKQRRELFSDVFILRFYSALTIAMKGDISSLISVLEFSEDLFCSNLKQVLILIPDFLAAIKRVLRYTRAIQNAFSATDFVRKCSFKILASICGQLNVFGKCQGGSLKTLVPEETLIWKSISNCYEIPITYLPNDFEGLKPIVLDLLITAFSEIVSFLVYSLISFLDDLVYTNGEISVMKHSIICVKDWLLINNWCNDSTLIEQTLTILVKIIQQFDPNEESFKKGKRFNNSGRSSSLTNSSIGNLKLVAELALGSILSTLNFGMTMSKSLNSPLKSSTFNSKINNSYFIVNNSILLCIHQQPLKDSAIVIFRSTFGKWAWQMKLETFVKEELGVMEGEVDKDRVVDKDKVDDKIGEVVDKVVEKRDNVVDVKLDVDDNVADACSKDINEMIENENKILKLLENCESKINKPPPVDSSGHMATLLMAQLGFLSSTSRKEIIPIPLNDRLNRELDELESLKDKICSSCSIFYAPIGSKSSKDLFEPESSIPADFSNFLSSIGILIDIKSHIRFKGNLDSKFCKLAPYYSNRNYEIIFNVPLLFDLDSLLKKSDVSTSKSVPNLKAIDMDDDSNTLMKELDSSSKLTKKPSIYHAGSSRSLQTISSFTNPHSIYDSVRKILKDDPTCIVWIEDESDIFNLKPLLSSLCSYSTCIFVQPLFHDLFRIKVCTLDPSLKDDSICFGPAVDGAVVDKSILGSLLQMAVISATTSVLVDIKNQNPLIARKKFLDELFATYKQFSISSCAHVPILIRENDEK</sequence>
<keyword evidence="1" id="KW-0343">GTPase activation</keyword>
<gene>
    <name evidence="3" type="ORF">O9G_001651</name>
</gene>
<dbReference type="Pfam" id="PF02145">
    <property type="entry name" value="Rap_GAP"/>
    <property type="match status" value="1"/>
</dbReference>
<dbReference type="GO" id="GO:0051056">
    <property type="term" value="P:regulation of small GTPase mediated signal transduction"/>
    <property type="evidence" value="ECO:0007669"/>
    <property type="project" value="InterPro"/>
</dbReference>
<dbReference type="OrthoDB" id="1749473at2759"/>
<dbReference type="InterPro" id="IPR000331">
    <property type="entry name" value="Rap/Ran_GAP_dom"/>
</dbReference>
<dbReference type="PANTHER" id="PTHR21344:SF1">
    <property type="entry name" value="RAL GTPASE-ACTIVATING PROTEIN SUBUNIT BETA"/>
    <property type="match status" value="1"/>
</dbReference>
<dbReference type="InterPro" id="IPR039930">
    <property type="entry name" value="RALGAPB"/>
</dbReference>
<dbReference type="GO" id="GO:0005096">
    <property type="term" value="F:GTPase activator activity"/>
    <property type="evidence" value="ECO:0007669"/>
    <property type="project" value="UniProtKB-KW"/>
</dbReference>
<accession>A0A075B1S4</accession>
<feature type="domain" description="Rap-GAP" evidence="2">
    <location>
        <begin position="801"/>
        <end position="1077"/>
    </location>
</feature>